<protein>
    <submittedName>
        <fullName evidence="3">Uncharacterized protein</fullName>
    </submittedName>
</protein>
<evidence type="ECO:0000313" key="4">
    <source>
        <dbReference type="Proteomes" id="UP000326505"/>
    </source>
</evidence>
<dbReference type="Proteomes" id="UP000326505">
    <property type="component" value="Chromosome"/>
</dbReference>
<evidence type="ECO:0000313" key="3">
    <source>
        <dbReference type="EMBL" id="QEV63670.1"/>
    </source>
</evidence>
<reference evidence="2 5" key="2">
    <citation type="submission" date="2020-08" db="EMBL/GenBank/DDBJ databases">
        <title>Genomic Encyclopedia of Type Strains, Phase III (KMG-III): the genomes of soil and plant-associated and newly described type strains.</title>
        <authorList>
            <person name="Whitman W."/>
        </authorList>
    </citation>
    <scope>NUCLEOTIDE SEQUENCE [LARGE SCALE GENOMIC DNA]</scope>
    <source>
        <strain evidence="2 5">CECT 3146</strain>
    </source>
</reference>
<keyword evidence="5" id="KW-1185">Reference proteome</keyword>
<name>A0A5P2XKX2_STRST</name>
<dbReference type="OrthoDB" id="3524371at2"/>
<dbReference type="RefSeq" id="WP_150514526.1">
    <property type="nucleotide sequence ID" value="NZ_BMSQ01000012.1"/>
</dbReference>
<evidence type="ECO:0000313" key="5">
    <source>
        <dbReference type="Proteomes" id="UP000549009"/>
    </source>
</evidence>
<gene>
    <name evidence="3" type="ORF">CP982_37380</name>
    <name evidence="2" type="ORF">FHS40_000880</name>
</gene>
<reference evidence="3 4" key="1">
    <citation type="submission" date="2017-09" db="EMBL/GenBank/DDBJ databases">
        <authorList>
            <person name="Lee N."/>
            <person name="Cho B.-K."/>
        </authorList>
    </citation>
    <scope>NUCLEOTIDE SEQUENCE [LARGE SCALE GENOMIC DNA]</scope>
    <source>
        <strain evidence="3 4">ATCC 27465</strain>
    </source>
</reference>
<organism evidence="3 4">
    <name type="scientific">Streptomyces spectabilis</name>
    <dbReference type="NCBI Taxonomy" id="68270"/>
    <lineage>
        <taxon>Bacteria</taxon>
        <taxon>Bacillati</taxon>
        <taxon>Actinomycetota</taxon>
        <taxon>Actinomycetes</taxon>
        <taxon>Kitasatosporales</taxon>
        <taxon>Streptomycetaceae</taxon>
        <taxon>Streptomyces</taxon>
    </lineage>
</organism>
<proteinExistence type="predicted"/>
<sequence>MSTLDREQIEGGVHTIADPGTSYPAKDGWLPRSRTGLWIINSIGRVRVEGRLLDVVALSQDQLSQTLDARERRVSRP</sequence>
<dbReference type="EMBL" id="JACHJD010000002">
    <property type="protein sequence ID" value="MBB5101827.1"/>
    <property type="molecule type" value="Genomic_DNA"/>
</dbReference>
<accession>A0A5P2XKX2</accession>
<dbReference type="Proteomes" id="UP000549009">
    <property type="component" value="Unassembled WGS sequence"/>
</dbReference>
<dbReference type="AlphaFoldDB" id="A0A5P2XKX2"/>
<evidence type="ECO:0000313" key="2">
    <source>
        <dbReference type="EMBL" id="MBB5101827.1"/>
    </source>
</evidence>
<dbReference type="EMBL" id="CP023690">
    <property type="protein sequence ID" value="QEV63670.1"/>
    <property type="molecule type" value="Genomic_DNA"/>
</dbReference>
<feature type="region of interest" description="Disordered" evidence="1">
    <location>
        <begin position="1"/>
        <end position="20"/>
    </location>
</feature>
<dbReference type="KEGG" id="sspb:CP982_37380"/>
<evidence type="ECO:0000256" key="1">
    <source>
        <dbReference type="SAM" id="MobiDB-lite"/>
    </source>
</evidence>